<sequence>MYYFAKVVDHGGYTSAAKALGVPVSSLSRRVSGLEAQLGVRLLNRSTRGISMSEAGQTFYRHCVAVVAEAFAAKESMDQTRAEPHGLVRLSCPIQLLQVDVSAVIGRYMRDHPLVRISVDATNRSVNVVDEGFDLALRVRMPPLGDSDLVVRTLVEAELILVGSAWLFAQHERPATLDAVTRLPTLSWAHGGDRQIWQFIQPDGQVLRLSHLPRLLTDDMRTLHHAALEGLGLAYLPRSMVAADLAAGRLEQVLPELALPQIVHAVYPSRRGLVPAVRGLIDALAAHFEADPGGHRRPARHEQG</sequence>
<dbReference type="RefSeq" id="WP_275685801.1">
    <property type="nucleotide sequence ID" value="NZ_JAJLJH010000020.1"/>
</dbReference>
<dbReference type="Gene3D" id="1.10.10.10">
    <property type="entry name" value="Winged helix-like DNA-binding domain superfamily/Winged helix DNA-binding domain"/>
    <property type="match status" value="1"/>
</dbReference>
<dbReference type="Proteomes" id="UP001139353">
    <property type="component" value="Unassembled WGS sequence"/>
</dbReference>
<comment type="similarity">
    <text evidence="1">Belongs to the LysR transcriptional regulatory family.</text>
</comment>
<dbReference type="PANTHER" id="PTHR30537:SF31">
    <property type="entry name" value="TRANSCRIPTIONAL REGULATOR, LYSR FAMILY"/>
    <property type="match status" value="1"/>
</dbReference>
<dbReference type="InterPro" id="IPR058163">
    <property type="entry name" value="LysR-type_TF_proteobact-type"/>
</dbReference>
<dbReference type="PANTHER" id="PTHR30537">
    <property type="entry name" value="HTH-TYPE TRANSCRIPTIONAL REGULATOR"/>
    <property type="match status" value="1"/>
</dbReference>
<evidence type="ECO:0000256" key="2">
    <source>
        <dbReference type="ARBA" id="ARBA00023015"/>
    </source>
</evidence>
<dbReference type="InterPro" id="IPR005119">
    <property type="entry name" value="LysR_subst-bd"/>
</dbReference>
<gene>
    <name evidence="6" type="ORF">LPC04_28880</name>
</gene>
<organism evidence="6 7">
    <name type="scientific">Scleromatobacter humisilvae</name>
    <dbReference type="NCBI Taxonomy" id="2897159"/>
    <lineage>
        <taxon>Bacteria</taxon>
        <taxon>Pseudomonadati</taxon>
        <taxon>Pseudomonadota</taxon>
        <taxon>Betaproteobacteria</taxon>
        <taxon>Burkholderiales</taxon>
        <taxon>Sphaerotilaceae</taxon>
        <taxon>Scleromatobacter</taxon>
    </lineage>
</organism>
<evidence type="ECO:0000256" key="1">
    <source>
        <dbReference type="ARBA" id="ARBA00009437"/>
    </source>
</evidence>
<dbReference type="FunFam" id="1.10.10.10:FF:000001">
    <property type="entry name" value="LysR family transcriptional regulator"/>
    <property type="match status" value="1"/>
</dbReference>
<accession>A0A9X2C4J6</accession>
<dbReference type="Pfam" id="PF03466">
    <property type="entry name" value="LysR_substrate"/>
    <property type="match status" value="1"/>
</dbReference>
<evidence type="ECO:0000313" key="6">
    <source>
        <dbReference type="EMBL" id="MCK9689750.1"/>
    </source>
</evidence>
<keyword evidence="4" id="KW-0804">Transcription</keyword>
<evidence type="ECO:0000259" key="5">
    <source>
        <dbReference type="PROSITE" id="PS50931"/>
    </source>
</evidence>
<dbReference type="GO" id="GO:0043565">
    <property type="term" value="F:sequence-specific DNA binding"/>
    <property type="evidence" value="ECO:0007669"/>
    <property type="project" value="TreeGrafter"/>
</dbReference>
<dbReference type="EMBL" id="JAJLJH010000020">
    <property type="protein sequence ID" value="MCK9689750.1"/>
    <property type="molecule type" value="Genomic_DNA"/>
</dbReference>
<keyword evidence="2" id="KW-0805">Transcription regulation</keyword>
<name>A0A9X2C4J6_9BURK</name>
<keyword evidence="3" id="KW-0238">DNA-binding</keyword>
<dbReference type="PROSITE" id="PS50931">
    <property type="entry name" value="HTH_LYSR"/>
    <property type="match status" value="1"/>
</dbReference>
<keyword evidence="7" id="KW-1185">Reference proteome</keyword>
<evidence type="ECO:0000313" key="7">
    <source>
        <dbReference type="Proteomes" id="UP001139353"/>
    </source>
</evidence>
<dbReference type="SUPFAM" id="SSF46785">
    <property type="entry name" value="Winged helix' DNA-binding domain"/>
    <property type="match status" value="1"/>
</dbReference>
<dbReference type="GO" id="GO:0003700">
    <property type="term" value="F:DNA-binding transcription factor activity"/>
    <property type="evidence" value="ECO:0007669"/>
    <property type="project" value="InterPro"/>
</dbReference>
<protein>
    <submittedName>
        <fullName evidence="6">LysR family transcriptional regulator</fullName>
    </submittedName>
</protein>
<dbReference type="InterPro" id="IPR036388">
    <property type="entry name" value="WH-like_DNA-bd_sf"/>
</dbReference>
<dbReference type="InterPro" id="IPR036390">
    <property type="entry name" value="WH_DNA-bd_sf"/>
</dbReference>
<evidence type="ECO:0000256" key="4">
    <source>
        <dbReference type="ARBA" id="ARBA00023163"/>
    </source>
</evidence>
<proteinExistence type="inferred from homology"/>
<feature type="domain" description="HTH lysR-type" evidence="5">
    <location>
        <begin position="1"/>
        <end position="53"/>
    </location>
</feature>
<evidence type="ECO:0000256" key="3">
    <source>
        <dbReference type="ARBA" id="ARBA00023125"/>
    </source>
</evidence>
<dbReference type="SUPFAM" id="SSF53850">
    <property type="entry name" value="Periplasmic binding protein-like II"/>
    <property type="match status" value="1"/>
</dbReference>
<dbReference type="Pfam" id="PF00126">
    <property type="entry name" value="HTH_1"/>
    <property type="match status" value="1"/>
</dbReference>
<dbReference type="Gene3D" id="3.40.190.10">
    <property type="entry name" value="Periplasmic binding protein-like II"/>
    <property type="match status" value="2"/>
</dbReference>
<dbReference type="InterPro" id="IPR000847">
    <property type="entry name" value="LysR_HTH_N"/>
</dbReference>
<reference evidence="6" key="1">
    <citation type="submission" date="2021-11" db="EMBL/GenBank/DDBJ databases">
        <title>BS-T2-15 a new species belonging to the Comamonadaceae family isolated from the soil of a French oak forest.</title>
        <authorList>
            <person name="Mieszkin S."/>
            <person name="Alain K."/>
        </authorList>
    </citation>
    <scope>NUCLEOTIDE SEQUENCE</scope>
    <source>
        <strain evidence="6">BS-T2-15</strain>
    </source>
</reference>
<dbReference type="AlphaFoldDB" id="A0A9X2C4J6"/>
<comment type="caution">
    <text evidence="6">The sequence shown here is derived from an EMBL/GenBank/DDBJ whole genome shotgun (WGS) entry which is preliminary data.</text>
</comment>
<dbReference type="GO" id="GO:0006351">
    <property type="term" value="P:DNA-templated transcription"/>
    <property type="evidence" value="ECO:0007669"/>
    <property type="project" value="TreeGrafter"/>
</dbReference>